<dbReference type="AlphaFoldDB" id="A0A0A9EK39"/>
<protein>
    <submittedName>
        <fullName evidence="1">Uncharacterized protein</fullName>
    </submittedName>
</protein>
<accession>A0A0A9EK39</accession>
<reference evidence="1" key="1">
    <citation type="submission" date="2014-09" db="EMBL/GenBank/DDBJ databases">
        <authorList>
            <person name="Magalhaes I.L.F."/>
            <person name="Oliveira U."/>
            <person name="Santos F.R."/>
            <person name="Vidigal T.H.D.A."/>
            <person name="Brescovit A.D."/>
            <person name="Santos A.J."/>
        </authorList>
    </citation>
    <scope>NUCLEOTIDE SEQUENCE</scope>
    <source>
        <tissue evidence="1">Shoot tissue taken approximately 20 cm above the soil surface</tissue>
    </source>
</reference>
<sequence>MVWCCPLPRSSPRRTSTLSLSTVAWSLPTSRSMVSTSLFKT</sequence>
<name>A0A0A9EK39_ARUDO</name>
<dbReference type="EMBL" id="GBRH01197429">
    <property type="protein sequence ID" value="JAE00467.1"/>
    <property type="molecule type" value="Transcribed_RNA"/>
</dbReference>
<reference evidence="1" key="2">
    <citation type="journal article" date="2015" name="Data Brief">
        <title>Shoot transcriptome of the giant reed, Arundo donax.</title>
        <authorList>
            <person name="Barrero R.A."/>
            <person name="Guerrero F.D."/>
            <person name="Moolhuijzen P."/>
            <person name="Goolsby J.A."/>
            <person name="Tidwell J."/>
            <person name="Bellgard S.E."/>
            <person name="Bellgard M.I."/>
        </authorList>
    </citation>
    <scope>NUCLEOTIDE SEQUENCE</scope>
    <source>
        <tissue evidence="1">Shoot tissue taken approximately 20 cm above the soil surface</tissue>
    </source>
</reference>
<evidence type="ECO:0000313" key="1">
    <source>
        <dbReference type="EMBL" id="JAE00467.1"/>
    </source>
</evidence>
<organism evidence="1">
    <name type="scientific">Arundo donax</name>
    <name type="common">Giant reed</name>
    <name type="synonym">Donax arundinaceus</name>
    <dbReference type="NCBI Taxonomy" id="35708"/>
    <lineage>
        <taxon>Eukaryota</taxon>
        <taxon>Viridiplantae</taxon>
        <taxon>Streptophyta</taxon>
        <taxon>Embryophyta</taxon>
        <taxon>Tracheophyta</taxon>
        <taxon>Spermatophyta</taxon>
        <taxon>Magnoliopsida</taxon>
        <taxon>Liliopsida</taxon>
        <taxon>Poales</taxon>
        <taxon>Poaceae</taxon>
        <taxon>PACMAD clade</taxon>
        <taxon>Arundinoideae</taxon>
        <taxon>Arundineae</taxon>
        <taxon>Arundo</taxon>
    </lineage>
</organism>
<proteinExistence type="predicted"/>